<reference evidence="2" key="1">
    <citation type="submission" date="2025-08" db="UniProtKB">
        <authorList>
            <consortium name="RefSeq"/>
        </authorList>
    </citation>
    <scope>IDENTIFICATION</scope>
    <source>
        <tissue evidence="2">Leaves</tissue>
    </source>
</reference>
<organism evidence="1 2">
    <name type="scientific">Juglans regia</name>
    <name type="common">English walnut</name>
    <dbReference type="NCBI Taxonomy" id="51240"/>
    <lineage>
        <taxon>Eukaryota</taxon>
        <taxon>Viridiplantae</taxon>
        <taxon>Streptophyta</taxon>
        <taxon>Embryophyta</taxon>
        <taxon>Tracheophyta</taxon>
        <taxon>Spermatophyta</taxon>
        <taxon>Magnoliopsida</taxon>
        <taxon>eudicotyledons</taxon>
        <taxon>Gunneridae</taxon>
        <taxon>Pentapetalae</taxon>
        <taxon>rosids</taxon>
        <taxon>fabids</taxon>
        <taxon>Fagales</taxon>
        <taxon>Juglandaceae</taxon>
        <taxon>Juglans</taxon>
    </lineage>
</organism>
<dbReference type="OrthoDB" id="248495at2759"/>
<name>A0A2I4DI78_JUGRE</name>
<dbReference type="STRING" id="51240.A0A2I4DI78"/>
<protein>
    <submittedName>
        <fullName evidence="2">Uncharacterized protein LOC108980401</fullName>
    </submittedName>
</protein>
<gene>
    <name evidence="2" type="primary">LOC108980401</name>
</gene>
<proteinExistence type="predicted"/>
<dbReference type="KEGG" id="jre:108980401"/>
<dbReference type="Proteomes" id="UP000235220">
    <property type="component" value="Unplaced"/>
</dbReference>
<keyword evidence="1" id="KW-1185">Reference proteome</keyword>
<evidence type="ECO:0000313" key="2">
    <source>
        <dbReference type="RefSeq" id="XP_018806856.2"/>
    </source>
</evidence>
<dbReference type="RefSeq" id="XP_018806856.2">
    <property type="nucleotide sequence ID" value="XM_018951311.2"/>
</dbReference>
<accession>A0A2I4DI78</accession>
<sequence length="111" mass="12899">MEEETHIEIERMDPETAFLLSKRQTGNEWELFLRLGLETRKSLLDNRRWKKFRDHIPAACKDSMAILFMFDLTSWCTLNGCSSTSMSYKLTTTTILGNQSSFDNVFPLTPI</sequence>
<evidence type="ECO:0000313" key="1">
    <source>
        <dbReference type="Proteomes" id="UP000235220"/>
    </source>
</evidence>
<dbReference type="InParanoid" id="A0A2I4DI78"/>
<dbReference type="GeneID" id="108980401"/>
<dbReference type="AlphaFoldDB" id="A0A2I4DI78"/>